<dbReference type="PATRIC" id="fig|1036673.3.peg.4335"/>
<organism evidence="2 3">
    <name type="scientific">Paenibacillus mucilaginosus (strain KNP414)</name>
    <dbReference type="NCBI Taxonomy" id="1036673"/>
    <lineage>
        <taxon>Bacteria</taxon>
        <taxon>Bacillati</taxon>
        <taxon>Bacillota</taxon>
        <taxon>Bacilli</taxon>
        <taxon>Bacillales</taxon>
        <taxon>Paenibacillaceae</taxon>
        <taxon>Paenibacillus</taxon>
    </lineage>
</organism>
<reference evidence="3" key="1">
    <citation type="submission" date="2011-06" db="EMBL/GenBank/DDBJ databases">
        <title>Complete genome sequence of Paenibacillus mucilaginosus KNP414.</title>
        <authorList>
            <person name="Wang J."/>
            <person name="Hu S."/>
            <person name="Hu X."/>
            <person name="Zhang B."/>
            <person name="Dong D."/>
            <person name="Zhang S."/>
            <person name="Zhao K."/>
            <person name="Wu D."/>
        </authorList>
    </citation>
    <scope>NUCLEOTIDE SEQUENCE [LARGE SCALE GENOMIC DNA]</scope>
    <source>
        <strain evidence="3">KNP414</strain>
    </source>
</reference>
<proteinExistence type="inferred from homology"/>
<sequence>MERVIAAIYTGQGLAERLQPLFKEELGDCRIVSILDDSLIGEVIRSGGVTPGVTRRLVQYYRHAEDLGADLIFNTCSSVGETADWARPMFRTPIVKIDDAMAREAAGQYNRIGVVATLPTTLAPTRQLLLREAERQQRTDVQVVDALAQGAYQALTSGRPEEHDRLILEAALSAAGTVDVLVLAQGSMARMEDRLRAETGLPVLSSPRFGVRALKEELAKLRAAGCQETTEKIG</sequence>
<dbReference type="Pfam" id="PF01177">
    <property type="entry name" value="Asp_Glu_race"/>
    <property type="match status" value="1"/>
</dbReference>
<protein>
    <submittedName>
        <fullName evidence="2">Asp/Glu/hydantoin racemase</fullName>
    </submittedName>
</protein>
<reference evidence="2 3" key="2">
    <citation type="journal article" date="2013" name="Genome Announc.">
        <title>Genome Sequence of Growth-Improving Paenibacillus mucilaginosus Strain KNP414.</title>
        <authorList>
            <person name="Lu J.J."/>
            <person name="Wang J.F."/>
            <person name="Hu X.F."/>
        </authorList>
    </citation>
    <scope>NUCLEOTIDE SEQUENCE [LARGE SCALE GENOMIC DNA]</scope>
    <source>
        <strain evidence="2 3">KNP414</strain>
    </source>
</reference>
<evidence type="ECO:0000256" key="1">
    <source>
        <dbReference type="ARBA" id="ARBA00038414"/>
    </source>
</evidence>
<evidence type="ECO:0000313" key="3">
    <source>
        <dbReference type="Proteomes" id="UP000006620"/>
    </source>
</evidence>
<dbReference type="Gene3D" id="3.40.50.12500">
    <property type="match status" value="1"/>
</dbReference>
<comment type="similarity">
    <text evidence="1">Belongs to the HyuE racemase family.</text>
</comment>
<dbReference type="Proteomes" id="UP000006620">
    <property type="component" value="Chromosome"/>
</dbReference>
<evidence type="ECO:0000313" key="2">
    <source>
        <dbReference type="EMBL" id="AEI43240.1"/>
    </source>
</evidence>
<dbReference type="InterPro" id="IPR053714">
    <property type="entry name" value="Iso_Racemase_Enz_sf"/>
</dbReference>
<gene>
    <name evidence="2" type="ordered locus">KNP414_04710</name>
</gene>
<accession>F8FFX8</accession>
<dbReference type="AlphaFoldDB" id="F8FFX8"/>
<dbReference type="KEGG" id="pms:KNP414_04710"/>
<dbReference type="GO" id="GO:0047661">
    <property type="term" value="F:amino-acid racemase activity"/>
    <property type="evidence" value="ECO:0007669"/>
    <property type="project" value="InterPro"/>
</dbReference>
<name>F8FFX8_PAEMK</name>
<dbReference type="InterPro" id="IPR015942">
    <property type="entry name" value="Asp/Glu/hydantoin_racemase"/>
</dbReference>
<dbReference type="HOGENOM" id="CLU_079356_0_0_9"/>
<dbReference type="RefSeq" id="WP_013918393.1">
    <property type="nucleotide sequence ID" value="NC_015690.1"/>
</dbReference>
<dbReference type="EMBL" id="CP002869">
    <property type="protein sequence ID" value="AEI43240.1"/>
    <property type="molecule type" value="Genomic_DNA"/>
</dbReference>